<dbReference type="Proteomes" id="UP000683507">
    <property type="component" value="Chromosome"/>
</dbReference>
<evidence type="ECO:0000313" key="1">
    <source>
        <dbReference type="EMBL" id="CAG5082387.1"/>
    </source>
</evidence>
<reference evidence="1" key="1">
    <citation type="submission" date="2021-04" db="EMBL/GenBank/DDBJ databases">
        <authorList>
            <person name="Rodrigo-Torres L."/>
            <person name="Arahal R. D."/>
            <person name="Lucena T."/>
        </authorList>
    </citation>
    <scope>NUCLEOTIDE SEQUENCE</scope>
    <source>
        <strain evidence="1">AS29M-1</strain>
    </source>
</reference>
<organism evidence="1 2">
    <name type="scientific">Parvicella tangerina</name>
    <dbReference type="NCBI Taxonomy" id="2829795"/>
    <lineage>
        <taxon>Bacteria</taxon>
        <taxon>Pseudomonadati</taxon>
        <taxon>Bacteroidota</taxon>
        <taxon>Flavobacteriia</taxon>
        <taxon>Flavobacteriales</taxon>
        <taxon>Parvicellaceae</taxon>
        <taxon>Parvicella</taxon>
    </lineage>
</organism>
<sequence length="39" mass="4498">MKNEDGEPEEFGKFIILNGGEITQANIRLNNVSSHYYLR</sequence>
<name>A0A916NC55_9FLAO</name>
<dbReference type="AlphaFoldDB" id="A0A916NC55"/>
<proteinExistence type="predicted"/>
<keyword evidence="2" id="KW-1185">Reference proteome</keyword>
<accession>A0A916NC55</accession>
<dbReference type="EMBL" id="OU015584">
    <property type="protein sequence ID" value="CAG5082387.1"/>
    <property type="molecule type" value="Genomic_DNA"/>
</dbReference>
<evidence type="ECO:0000313" key="2">
    <source>
        <dbReference type="Proteomes" id="UP000683507"/>
    </source>
</evidence>
<dbReference type="KEGG" id="ptan:CRYO30217_01899"/>
<gene>
    <name evidence="1" type="ORF">CRYO30217_01899</name>
</gene>
<protein>
    <submittedName>
        <fullName evidence="1">Uncharacterized protein</fullName>
    </submittedName>
</protein>